<feature type="region of interest" description="Disordered" evidence="4">
    <location>
        <begin position="1"/>
        <end position="33"/>
    </location>
</feature>
<gene>
    <name evidence="5" type="ORF">PECAL_1P19910</name>
</gene>
<protein>
    <submittedName>
        <fullName evidence="5">Uncharacterized protein</fullName>
    </submittedName>
</protein>
<dbReference type="SMART" id="SM00248">
    <property type="entry name" value="ANK"/>
    <property type="match status" value="14"/>
</dbReference>
<accession>A0A8J2WU36</accession>
<feature type="repeat" description="ANK" evidence="3">
    <location>
        <begin position="921"/>
        <end position="953"/>
    </location>
</feature>
<feature type="repeat" description="ANK" evidence="3">
    <location>
        <begin position="822"/>
        <end position="850"/>
    </location>
</feature>
<dbReference type="InterPro" id="IPR002110">
    <property type="entry name" value="Ankyrin_rpt"/>
</dbReference>
<evidence type="ECO:0000256" key="1">
    <source>
        <dbReference type="ARBA" id="ARBA00022737"/>
    </source>
</evidence>
<dbReference type="AlphaFoldDB" id="A0A8J2WU36"/>
<sequence>MARKPSTRKRREPAPAASTRAEPAASNKRPTTKPGAACLERVLTRDATHFNLVAQLVEWCGCAAPLAALDATSRTCAEAARTPVKLALTTATEAQPLASLVRSHASRRKLSMAAADRRLVVIEAADGTHANVALEATEGGLYRPQAAPPGVRVVATGAADALADCGVLILDTSKLGPAARARRVVRRLALETTAQQASDGNRLQHELVALAAALDEMGGRTAEALDVPLCQALDLILAVGAAAADVEDGRMTLEAVRRACAAAPRSAAASRQDRASRRGADPRAWFELALRGQAPPFAAAGDDTIEVAHPRLLAALVARKRTAELLAGPKGSYASSRWQKRSFRLPQLYAFEAAASEARGKYLDALAAAAKPLAAGDHVLLCEEHGGASTRPCTVVRPSQDNTSSVAVRLVAVGAPRNSEAWRRAEAATPLVVARWRVRRAVRCGVAALCRAAATEGCAAFLDELGTARGVDLITPVSAKRHDGIVHRAAREGRAECARVLARRGASRYTCCATGHQASVLAQAAALLPSERAATTRSLDESAGDNWLRCFRSTPVFHITARQRDLLDACELYVENEATEGRLPPKRKIKWAAKRLEPYRATLEAPADADAPARARFAKVCFAALCAAARAGRVAVVAALVDEFSCDPTGRGFPSSPLHAAVQAPSTVCCRFLLDRVGGDATRTDARGVCVLRAAGRANKPETLALLCRHAALRSTVRGANGATALQAAAFSGFAEVARVLIEAGADPAYADDEGWTGLMLAAQNGHADVCEILVERGANRRAKTRDGYTALMACAKDGHADVAALLLDGVSTDFVGDATADGYTALLAACNYGHVEVARLLLDHGADVDGCLGDGWSALMAACCHGSREVASLLLERGADPQRKDGGGYTALLCAASQGRAECAFLLLERGVDVEAKDRNGDTALGVAALCGHALVVEILLDHGADASRADAEDGCTPLMNAAYGANADVTRVLVRRQPQCVEMRDDLGRTALMIAAEAGAARHASDARGRAARVAHHLLRHGASTNSSALDGRTAVHLTAQHGNSAVLRLLLSAEGSVEARDCCGVTPLAHAVTGGHCACARILLAAGATTTALFPGEICTAADLKGVLSTDANLTAYSSDRWVAVERKRARRQVRLERCPLERVRGRPTQSTVGEENHRCSFVGFNTFCAVWKSTSASGVQTSRRWR</sequence>
<comment type="caution">
    <text evidence="5">The sequence shown here is derived from an EMBL/GenBank/DDBJ whole genome shotgun (WGS) entry which is preliminary data.</text>
</comment>
<keyword evidence="2 3" id="KW-0040">ANK repeat</keyword>
<evidence type="ECO:0000256" key="4">
    <source>
        <dbReference type="SAM" id="MobiDB-lite"/>
    </source>
</evidence>
<feature type="repeat" description="ANK" evidence="3">
    <location>
        <begin position="754"/>
        <end position="786"/>
    </location>
</feature>
<keyword evidence="6" id="KW-1185">Reference proteome</keyword>
<feature type="repeat" description="ANK" evidence="3">
    <location>
        <begin position="855"/>
        <end position="887"/>
    </location>
</feature>
<dbReference type="PANTHER" id="PTHR24198">
    <property type="entry name" value="ANKYRIN REPEAT AND PROTEIN KINASE DOMAIN-CONTAINING PROTEIN"/>
    <property type="match status" value="1"/>
</dbReference>
<organism evidence="5 6">
    <name type="scientific">Pelagomonas calceolata</name>
    <dbReference type="NCBI Taxonomy" id="35677"/>
    <lineage>
        <taxon>Eukaryota</taxon>
        <taxon>Sar</taxon>
        <taxon>Stramenopiles</taxon>
        <taxon>Ochrophyta</taxon>
        <taxon>Pelagophyceae</taxon>
        <taxon>Pelagomonadales</taxon>
        <taxon>Pelagomonadaceae</taxon>
        <taxon>Pelagomonas</taxon>
    </lineage>
</organism>
<feature type="compositionally biased region" description="Low complexity" evidence="4">
    <location>
        <begin position="14"/>
        <end position="26"/>
    </location>
</feature>
<dbReference type="Gene3D" id="1.25.40.20">
    <property type="entry name" value="Ankyrin repeat-containing domain"/>
    <property type="match status" value="4"/>
</dbReference>
<dbReference type="EMBL" id="CAKKNE010000001">
    <property type="protein sequence ID" value="CAH0365545.1"/>
    <property type="molecule type" value="Genomic_DNA"/>
</dbReference>
<dbReference type="Pfam" id="PF12796">
    <property type="entry name" value="Ank_2"/>
    <property type="match status" value="5"/>
</dbReference>
<dbReference type="SUPFAM" id="SSF48403">
    <property type="entry name" value="Ankyrin repeat"/>
    <property type="match status" value="2"/>
</dbReference>
<proteinExistence type="predicted"/>
<reference evidence="5" key="1">
    <citation type="submission" date="2021-11" db="EMBL/GenBank/DDBJ databases">
        <authorList>
            <consortium name="Genoscope - CEA"/>
            <person name="William W."/>
        </authorList>
    </citation>
    <scope>NUCLEOTIDE SEQUENCE</scope>
</reference>
<evidence type="ECO:0000256" key="2">
    <source>
        <dbReference type="ARBA" id="ARBA00023043"/>
    </source>
</evidence>
<feature type="repeat" description="ANK" evidence="3">
    <location>
        <begin position="721"/>
        <end position="753"/>
    </location>
</feature>
<evidence type="ECO:0000313" key="5">
    <source>
        <dbReference type="EMBL" id="CAH0365545.1"/>
    </source>
</evidence>
<keyword evidence="1" id="KW-0677">Repeat</keyword>
<feature type="repeat" description="ANK" evidence="3">
    <location>
        <begin position="1033"/>
        <end position="1065"/>
    </location>
</feature>
<dbReference type="InterPro" id="IPR036770">
    <property type="entry name" value="Ankyrin_rpt-contain_sf"/>
</dbReference>
<feature type="repeat" description="ANK" evidence="3">
    <location>
        <begin position="888"/>
        <end position="920"/>
    </location>
</feature>
<dbReference type="OrthoDB" id="20872at2759"/>
<evidence type="ECO:0000313" key="6">
    <source>
        <dbReference type="Proteomes" id="UP000789595"/>
    </source>
</evidence>
<dbReference type="PANTHER" id="PTHR24198:SF165">
    <property type="entry name" value="ANKYRIN REPEAT-CONTAINING PROTEIN-RELATED"/>
    <property type="match status" value="1"/>
</dbReference>
<feature type="compositionally biased region" description="Basic residues" evidence="4">
    <location>
        <begin position="1"/>
        <end position="11"/>
    </location>
</feature>
<dbReference type="PROSITE" id="PS50297">
    <property type="entry name" value="ANK_REP_REGION"/>
    <property type="match status" value="7"/>
</dbReference>
<name>A0A8J2WU36_9STRA</name>
<dbReference type="PRINTS" id="PR01415">
    <property type="entry name" value="ANKYRIN"/>
</dbReference>
<dbReference type="PROSITE" id="PS50088">
    <property type="entry name" value="ANK_REPEAT"/>
    <property type="match status" value="7"/>
</dbReference>
<dbReference type="GO" id="GO:0005737">
    <property type="term" value="C:cytoplasm"/>
    <property type="evidence" value="ECO:0007669"/>
    <property type="project" value="TreeGrafter"/>
</dbReference>
<evidence type="ECO:0000256" key="3">
    <source>
        <dbReference type="PROSITE-ProRule" id="PRU00023"/>
    </source>
</evidence>
<dbReference type="Proteomes" id="UP000789595">
    <property type="component" value="Unassembled WGS sequence"/>
</dbReference>